<accession>A0ABR2GG77</accession>
<dbReference type="InterPro" id="IPR010987">
    <property type="entry name" value="Glutathione-S-Trfase_C-like"/>
</dbReference>
<name>A0ABR2GG77_9ROSI</name>
<reference evidence="3 4" key="1">
    <citation type="journal article" date="2024" name="G3 (Bethesda)">
        <title>Genome assembly of Hibiscus sabdariffa L. provides insights into metabolisms of medicinal natural products.</title>
        <authorList>
            <person name="Kim T."/>
        </authorList>
    </citation>
    <scope>NUCLEOTIDE SEQUENCE [LARGE SCALE GENOMIC DNA]</scope>
    <source>
        <strain evidence="3">TK-2024</strain>
        <tissue evidence="3">Old leaves</tissue>
    </source>
</reference>
<evidence type="ECO:0000259" key="2">
    <source>
        <dbReference type="PROSITE" id="PS50405"/>
    </source>
</evidence>
<dbReference type="InterPro" id="IPR004046">
    <property type="entry name" value="GST_C"/>
</dbReference>
<proteinExistence type="predicted"/>
<evidence type="ECO:0000256" key="1">
    <source>
        <dbReference type="ARBA" id="ARBA00004514"/>
    </source>
</evidence>
<evidence type="ECO:0000313" key="4">
    <source>
        <dbReference type="Proteomes" id="UP001472677"/>
    </source>
</evidence>
<dbReference type="SUPFAM" id="SSF47616">
    <property type="entry name" value="GST C-terminal domain-like"/>
    <property type="match status" value="1"/>
</dbReference>
<dbReference type="Gene3D" id="1.20.1050.10">
    <property type="match status" value="1"/>
</dbReference>
<dbReference type="CDD" id="cd03185">
    <property type="entry name" value="GST_C_Tau"/>
    <property type="match status" value="1"/>
</dbReference>
<feature type="domain" description="GST C-terminal" evidence="2">
    <location>
        <begin position="2"/>
        <end position="132"/>
    </location>
</feature>
<dbReference type="InterPro" id="IPR045073">
    <property type="entry name" value="Omega/Tau-like"/>
</dbReference>
<sequence length="138" mass="16295">MNTYERAEARFWAKFIDEKLLPTMAKASHSIRKEREQGIEEAQQQLKIMEDELKGKQFFAGRRIGYLDIAANVLFWFRVVAELTGEPILTTEKFPFICEWIEKLMEIDHVVNECLIPKDRYQDSIRKNRKPSKSASNR</sequence>
<dbReference type="PANTHER" id="PTHR11260">
    <property type="entry name" value="GLUTATHIONE S-TRANSFERASE, GST, SUPERFAMILY, GST DOMAIN CONTAINING"/>
    <property type="match status" value="1"/>
</dbReference>
<dbReference type="InterPro" id="IPR045074">
    <property type="entry name" value="GST_C_Tau"/>
</dbReference>
<dbReference type="PANTHER" id="PTHR11260:SF752">
    <property type="entry name" value="GLUTATHIONE TRANSFERASE"/>
    <property type="match status" value="1"/>
</dbReference>
<protein>
    <recommendedName>
        <fullName evidence="2">GST C-terminal domain-containing protein</fullName>
    </recommendedName>
</protein>
<keyword evidence="4" id="KW-1185">Reference proteome</keyword>
<dbReference type="Proteomes" id="UP001472677">
    <property type="component" value="Unassembled WGS sequence"/>
</dbReference>
<comment type="caution">
    <text evidence="3">The sequence shown here is derived from an EMBL/GenBank/DDBJ whole genome shotgun (WGS) entry which is preliminary data.</text>
</comment>
<dbReference type="PROSITE" id="PS50405">
    <property type="entry name" value="GST_CTER"/>
    <property type="match status" value="1"/>
</dbReference>
<gene>
    <name evidence="3" type="ORF">V6N12_051460</name>
</gene>
<dbReference type="InterPro" id="IPR036282">
    <property type="entry name" value="Glutathione-S-Trfase_C_sf"/>
</dbReference>
<evidence type="ECO:0000313" key="3">
    <source>
        <dbReference type="EMBL" id="KAK8601631.1"/>
    </source>
</evidence>
<dbReference type="EMBL" id="JBBPBM010000001">
    <property type="protein sequence ID" value="KAK8601631.1"/>
    <property type="molecule type" value="Genomic_DNA"/>
</dbReference>
<comment type="subcellular location">
    <subcellularLocation>
        <location evidence="1">Cytoplasm</location>
        <location evidence="1">Cytosol</location>
    </subcellularLocation>
</comment>
<dbReference type="Pfam" id="PF00043">
    <property type="entry name" value="GST_C"/>
    <property type="match status" value="1"/>
</dbReference>
<organism evidence="3 4">
    <name type="scientific">Hibiscus sabdariffa</name>
    <name type="common">roselle</name>
    <dbReference type="NCBI Taxonomy" id="183260"/>
    <lineage>
        <taxon>Eukaryota</taxon>
        <taxon>Viridiplantae</taxon>
        <taxon>Streptophyta</taxon>
        <taxon>Embryophyta</taxon>
        <taxon>Tracheophyta</taxon>
        <taxon>Spermatophyta</taxon>
        <taxon>Magnoliopsida</taxon>
        <taxon>eudicotyledons</taxon>
        <taxon>Gunneridae</taxon>
        <taxon>Pentapetalae</taxon>
        <taxon>rosids</taxon>
        <taxon>malvids</taxon>
        <taxon>Malvales</taxon>
        <taxon>Malvaceae</taxon>
        <taxon>Malvoideae</taxon>
        <taxon>Hibiscus</taxon>
    </lineage>
</organism>